<keyword evidence="2 7" id="KW-0812">Transmembrane</keyword>
<keyword evidence="5 7" id="KW-1133">Transmembrane helix</keyword>
<dbReference type="PROSITE" id="PS00211">
    <property type="entry name" value="ABC_TRANSPORTER_1"/>
    <property type="match status" value="1"/>
</dbReference>
<evidence type="ECO:0000256" key="6">
    <source>
        <dbReference type="ARBA" id="ARBA00023136"/>
    </source>
</evidence>
<dbReference type="Gene3D" id="3.40.50.300">
    <property type="entry name" value="P-loop containing nucleotide triphosphate hydrolases"/>
    <property type="match status" value="1"/>
</dbReference>
<name>A0A6N8JA47_9BACT</name>
<comment type="caution">
    <text evidence="10">The sequence shown here is derived from an EMBL/GenBank/DDBJ whole genome shotgun (WGS) entry which is preliminary data.</text>
</comment>
<feature type="transmembrane region" description="Helical" evidence="7">
    <location>
        <begin position="163"/>
        <end position="182"/>
    </location>
</feature>
<proteinExistence type="predicted"/>
<dbReference type="Proteomes" id="UP000468388">
    <property type="component" value="Unassembled WGS sequence"/>
</dbReference>
<evidence type="ECO:0000313" key="10">
    <source>
        <dbReference type="EMBL" id="MVT42013.1"/>
    </source>
</evidence>
<keyword evidence="3" id="KW-0547">Nucleotide-binding</keyword>
<gene>
    <name evidence="10" type="ORF">GO495_15585</name>
</gene>
<accession>A0A6N8JA47</accession>
<dbReference type="SUPFAM" id="SSF90123">
    <property type="entry name" value="ABC transporter transmembrane region"/>
    <property type="match status" value="1"/>
</dbReference>
<evidence type="ECO:0000256" key="5">
    <source>
        <dbReference type="ARBA" id="ARBA00022989"/>
    </source>
</evidence>
<dbReference type="SUPFAM" id="SSF52540">
    <property type="entry name" value="P-loop containing nucleoside triphosphate hydrolases"/>
    <property type="match status" value="1"/>
</dbReference>
<organism evidence="10 11">
    <name type="scientific">Chitinophaga oryziterrae</name>
    <dbReference type="NCBI Taxonomy" id="1031224"/>
    <lineage>
        <taxon>Bacteria</taxon>
        <taxon>Pseudomonadati</taxon>
        <taxon>Bacteroidota</taxon>
        <taxon>Chitinophagia</taxon>
        <taxon>Chitinophagales</taxon>
        <taxon>Chitinophagaceae</taxon>
        <taxon>Chitinophaga</taxon>
    </lineage>
</organism>
<evidence type="ECO:0000259" key="9">
    <source>
        <dbReference type="PROSITE" id="PS50929"/>
    </source>
</evidence>
<evidence type="ECO:0000256" key="7">
    <source>
        <dbReference type="SAM" id="Phobius"/>
    </source>
</evidence>
<comment type="subcellular location">
    <subcellularLocation>
        <location evidence="1">Cell membrane</location>
        <topology evidence="1">Multi-pass membrane protein</topology>
    </subcellularLocation>
</comment>
<dbReference type="InterPro" id="IPR003593">
    <property type="entry name" value="AAA+_ATPase"/>
</dbReference>
<keyword evidence="11" id="KW-1185">Reference proteome</keyword>
<dbReference type="RefSeq" id="WP_157300649.1">
    <property type="nucleotide sequence ID" value="NZ_BAAAZB010000005.1"/>
</dbReference>
<dbReference type="InterPro" id="IPR039421">
    <property type="entry name" value="Type_1_exporter"/>
</dbReference>
<dbReference type="PROSITE" id="PS50893">
    <property type="entry name" value="ABC_TRANSPORTER_2"/>
    <property type="match status" value="1"/>
</dbReference>
<evidence type="ECO:0000256" key="1">
    <source>
        <dbReference type="ARBA" id="ARBA00004651"/>
    </source>
</evidence>
<dbReference type="Gene3D" id="1.20.1560.10">
    <property type="entry name" value="ABC transporter type 1, transmembrane domain"/>
    <property type="match status" value="1"/>
</dbReference>
<feature type="transmembrane region" description="Helical" evidence="7">
    <location>
        <begin position="23"/>
        <end position="48"/>
    </location>
</feature>
<keyword evidence="4 10" id="KW-0067">ATP-binding</keyword>
<dbReference type="Pfam" id="PF00664">
    <property type="entry name" value="ABC_membrane"/>
    <property type="match status" value="1"/>
</dbReference>
<feature type="transmembrane region" description="Helical" evidence="7">
    <location>
        <begin position="135"/>
        <end position="157"/>
    </location>
</feature>
<dbReference type="InterPro" id="IPR017871">
    <property type="entry name" value="ABC_transporter-like_CS"/>
</dbReference>
<evidence type="ECO:0000259" key="8">
    <source>
        <dbReference type="PROSITE" id="PS50893"/>
    </source>
</evidence>
<dbReference type="GO" id="GO:0016887">
    <property type="term" value="F:ATP hydrolysis activity"/>
    <property type="evidence" value="ECO:0007669"/>
    <property type="project" value="InterPro"/>
</dbReference>
<dbReference type="PANTHER" id="PTHR43394:SF1">
    <property type="entry name" value="ATP-BINDING CASSETTE SUB-FAMILY B MEMBER 10, MITOCHONDRIAL"/>
    <property type="match status" value="1"/>
</dbReference>
<dbReference type="GO" id="GO:0005524">
    <property type="term" value="F:ATP binding"/>
    <property type="evidence" value="ECO:0007669"/>
    <property type="project" value="UniProtKB-KW"/>
</dbReference>
<feature type="transmembrane region" description="Helical" evidence="7">
    <location>
        <begin position="248"/>
        <end position="267"/>
    </location>
</feature>
<feature type="domain" description="ABC transporter" evidence="8">
    <location>
        <begin position="342"/>
        <end position="582"/>
    </location>
</feature>
<evidence type="ECO:0000256" key="4">
    <source>
        <dbReference type="ARBA" id="ARBA00022840"/>
    </source>
</evidence>
<reference evidence="10 11" key="1">
    <citation type="submission" date="2019-12" db="EMBL/GenBank/DDBJ databases">
        <title>The draft genomic sequence of strain Chitinophaga oryziterrae JCM 16595.</title>
        <authorList>
            <person name="Zhang X."/>
        </authorList>
    </citation>
    <scope>NUCLEOTIDE SEQUENCE [LARGE SCALE GENOMIC DNA]</scope>
    <source>
        <strain evidence="10 11">JCM 16595</strain>
    </source>
</reference>
<protein>
    <submittedName>
        <fullName evidence="10">ATP-binding cassette domain-containing protein</fullName>
    </submittedName>
</protein>
<keyword evidence="6 7" id="KW-0472">Membrane</keyword>
<feature type="domain" description="ABC transmembrane type-1" evidence="9">
    <location>
        <begin position="29"/>
        <end position="309"/>
    </location>
</feature>
<evidence type="ECO:0000256" key="3">
    <source>
        <dbReference type="ARBA" id="ARBA00022741"/>
    </source>
</evidence>
<dbReference type="GO" id="GO:0015421">
    <property type="term" value="F:ABC-type oligopeptide transporter activity"/>
    <property type="evidence" value="ECO:0007669"/>
    <property type="project" value="TreeGrafter"/>
</dbReference>
<dbReference type="EMBL" id="WRXO01000004">
    <property type="protein sequence ID" value="MVT42013.1"/>
    <property type="molecule type" value="Genomic_DNA"/>
</dbReference>
<dbReference type="InterPro" id="IPR011527">
    <property type="entry name" value="ABC1_TM_dom"/>
</dbReference>
<dbReference type="InterPro" id="IPR003439">
    <property type="entry name" value="ABC_transporter-like_ATP-bd"/>
</dbReference>
<evidence type="ECO:0000313" key="11">
    <source>
        <dbReference type="Proteomes" id="UP000468388"/>
    </source>
</evidence>
<dbReference type="OrthoDB" id="9780296at2"/>
<dbReference type="PROSITE" id="PS50929">
    <property type="entry name" value="ABC_TM1F"/>
    <property type="match status" value="1"/>
</dbReference>
<sequence>MIVILKDLFRSISLLWRADKTAFYINFMLQVVLAISPVASLLCLRLLIDAMMPPNINFAAAITPLAVWGGIQLLQAVAGQYAVYINTMHQQHLTDYLSQQVLNKAVNVSYDYYENPVYHDTLHLAQQQVIYKTPAILSGFNAMLLNSLSLCFLFGFLFSLKPLFALLLIILSLPLAVIKWYAGFSLMRLERNLAPKEREAHYLYHILTSVAHAKEVRIFGFGRDFLARFSSFRTFIHQEKEDLYKKNTLYSVIAEFLEVAIITFILVYLARNVWGKLITVGVFVIYLQGFQRLQATSRNFLQALVQLFQQRIFLRDLFLFLDLPLPEMPAASTVFPRENKGLSINNVSFHYPLTEKRVLHDISFNCAPGNIIALVGENGSGKSTLVKLLARLYDLQTGSIAVDGVNISEITLPDFRNNSTFLFQDFEKYFLTVGENIAFEAFHDPGNMNGIRQAAILADAHPFISGLSAGYNSRMGTLFQGSEQLSGGQWQKLALARLFYRNGSLMVLDEPTSALDATAEYEVFQHIKASVGNKMVLLITHRLYNLKIANHIYFMKDGMIAEEGSFDSLIAANGLFRNMYDKQKL</sequence>
<dbReference type="Pfam" id="PF00005">
    <property type="entry name" value="ABC_tran"/>
    <property type="match status" value="1"/>
</dbReference>
<dbReference type="AlphaFoldDB" id="A0A6N8JA47"/>
<evidence type="ECO:0000256" key="2">
    <source>
        <dbReference type="ARBA" id="ARBA00022692"/>
    </source>
</evidence>
<dbReference type="InterPro" id="IPR036640">
    <property type="entry name" value="ABC1_TM_sf"/>
</dbReference>
<dbReference type="GO" id="GO:0005886">
    <property type="term" value="C:plasma membrane"/>
    <property type="evidence" value="ECO:0007669"/>
    <property type="project" value="UniProtKB-SubCell"/>
</dbReference>
<dbReference type="InterPro" id="IPR027417">
    <property type="entry name" value="P-loop_NTPase"/>
</dbReference>
<dbReference type="SMART" id="SM00382">
    <property type="entry name" value="AAA"/>
    <property type="match status" value="1"/>
</dbReference>
<dbReference type="PANTHER" id="PTHR43394">
    <property type="entry name" value="ATP-DEPENDENT PERMEASE MDL1, MITOCHONDRIAL"/>
    <property type="match status" value="1"/>
</dbReference>